<feature type="region of interest" description="Disordered" evidence="1">
    <location>
        <begin position="1"/>
        <end position="55"/>
    </location>
</feature>
<dbReference type="AlphaFoldDB" id="A0A4U5M0I9"/>
<sequence>MTGGSSAKSSSKKKSNSSGRPAHPLHSIESSLRTSKKKTDKRERSPQEKQTNQSELYQCVCTSSCYIAEDCLCVKPCEFCHCPCPK</sequence>
<gene>
    <name evidence="2" type="ORF">L596_026156</name>
</gene>
<evidence type="ECO:0000256" key="1">
    <source>
        <dbReference type="SAM" id="MobiDB-lite"/>
    </source>
</evidence>
<reference evidence="2 3" key="2">
    <citation type="journal article" date="2019" name="G3 (Bethesda)">
        <title>Hybrid Assembly of the Genome of the Entomopathogenic Nematode Steinernema carpocapsae Identifies the X-Chromosome.</title>
        <authorList>
            <person name="Serra L."/>
            <person name="Macchietto M."/>
            <person name="Macias-Munoz A."/>
            <person name="McGill C.J."/>
            <person name="Rodriguez I.M."/>
            <person name="Rodriguez B."/>
            <person name="Murad R."/>
            <person name="Mortazavi A."/>
        </authorList>
    </citation>
    <scope>NUCLEOTIDE SEQUENCE [LARGE SCALE GENOMIC DNA]</scope>
    <source>
        <strain evidence="2 3">ALL</strain>
    </source>
</reference>
<dbReference type="EMBL" id="AZBU02000010">
    <property type="protein sequence ID" value="TKR62161.1"/>
    <property type="molecule type" value="Genomic_DNA"/>
</dbReference>
<proteinExistence type="predicted"/>
<reference evidence="2 3" key="1">
    <citation type="journal article" date="2015" name="Genome Biol.">
        <title>Comparative genomics of Steinernema reveals deeply conserved gene regulatory networks.</title>
        <authorList>
            <person name="Dillman A.R."/>
            <person name="Macchietto M."/>
            <person name="Porter C.F."/>
            <person name="Rogers A."/>
            <person name="Williams B."/>
            <person name="Antoshechkin I."/>
            <person name="Lee M.M."/>
            <person name="Goodwin Z."/>
            <person name="Lu X."/>
            <person name="Lewis E.E."/>
            <person name="Goodrich-Blair H."/>
            <person name="Stock S.P."/>
            <person name="Adams B.J."/>
            <person name="Sternberg P.W."/>
            <person name="Mortazavi A."/>
        </authorList>
    </citation>
    <scope>NUCLEOTIDE SEQUENCE [LARGE SCALE GENOMIC DNA]</scope>
    <source>
        <strain evidence="2 3">ALL</strain>
    </source>
</reference>
<protein>
    <recommendedName>
        <fullName evidence="4">Metallothionein</fullName>
    </recommendedName>
</protein>
<dbReference type="Proteomes" id="UP000298663">
    <property type="component" value="Unassembled WGS sequence"/>
</dbReference>
<accession>A0A4U5M0I9</accession>
<evidence type="ECO:0000313" key="3">
    <source>
        <dbReference type="Proteomes" id="UP000298663"/>
    </source>
</evidence>
<evidence type="ECO:0000313" key="2">
    <source>
        <dbReference type="EMBL" id="TKR62161.1"/>
    </source>
</evidence>
<keyword evidence="3" id="KW-1185">Reference proteome</keyword>
<evidence type="ECO:0008006" key="4">
    <source>
        <dbReference type="Google" id="ProtNLM"/>
    </source>
</evidence>
<name>A0A4U5M0I9_STECR</name>
<organism evidence="2 3">
    <name type="scientific">Steinernema carpocapsae</name>
    <name type="common">Entomopathogenic nematode</name>
    <dbReference type="NCBI Taxonomy" id="34508"/>
    <lineage>
        <taxon>Eukaryota</taxon>
        <taxon>Metazoa</taxon>
        <taxon>Ecdysozoa</taxon>
        <taxon>Nematoda</taxon>
        <taxon>Chromadorea</taxon>
        <taxon>Rhabditida</taxon>
        <taxon>Tylenchina</taxon>
        <taxon>Panagrolaimomorpha</taxon>
        <taxon>Strongyloidoidea</taxon>
        <taxon>Steinernematidae</taxon>
        <taxon>Steinernema</taxon>
    </lineage>
</organism>
<comment type="caution">
    <text evidence="2">The sequence shown here is derived from an EMBL/GenBank/DDBJ whole genome shotgun (WGS) entry which is preliminary data.</text>
</comment>